<feature type="active site" evidence="2">
    <location>
        <position position="77"/>
    </location>
</feature>
<accession>A0A7E4VPG8</accession>
<evidence type="ECO:0000256" key="2">
    <source>
        <dbReference type="PIRSR" id="PIRSR601461-1"/>
    </source>
</evidence>
<feature type="signal peptide" evidence="5">
    <location>
        <begin position="1"/>
        <end position="19"/>
    </location>
</feature>
<dbReference type="GO" id="GO:0006508">
    <property type="term" value="P:proteolysis"/>
    <property type="evidence" value="ECO:0007669"/>
    <property type="project" value="UniProtKB-KW"/>
</dbReference>
<dbReference type="GO" id="GO:0004190">
    <property type="term" value="F:aspartic-type endopeptidase activity"/>
    <property type="evidence" value="ECO:0007669"/>
    <property type="project" value="UniProtKB-KW"/>
</dbReference>
<keyword evidence="4" id="KW-0064">Aspartyl protease</keyword>
<organism evidence="7 8">
    <name type="scientific">Panagrellus redivivus</name>
    <name type="common">Microworm</name>
    <dbReference type="NCBI Taxonomy" id="6233"/>
    <lineage>
        <taxon>Eukaryota</taxon>
        <taxon>Metazoa</taxon>
        <taxon>Ecdysozoa</taxon>
        <taxon>Nematoda</taxon>
        <taxon>Chromadorea</taxon>
        <taxon>Rhabditida</taxon>
        <taxon>Tylenchina</taxon>
        <taxon>Panagrolaimomorpha</taxon>
        <taxon>Panagrolaimoidea</taxon>
        <taxon>Panagrolaimidae</taxon>
        <taxon>Panagrellus</taxon>
    </lineage>
</organism>
<keyword evidence="7" id="KW-1185">Reference proteome</keyword>
<feature type="disulfide bond" evidence="3">
    <location>
        <begin position="90"/>
        <end position="95"/>
    </location>
</feature>
<dbReference type="SUPFAM" id="SSF50630">
    <property type="entry name" value="Acid proteases"/>
    <property type="match status" value="1"/>
</dbReference>
<dbReference type="PROSITE" id="PS00141">
    <property type="entry name" value="ASP_PROTEASE"/>
    <property type="match status" value="1"/>
</dbReference>
<evidence type="ECO:0000256" key="1">
    <source>
        <dbReference type="ARBA" id="ARBA00007447"/>
    </source>
</evidence>
<dbReference type="PANTHER" id="PTHR47966:SF45">
    <property type="entry name" value="PEPTIDASE A1 DOMAIN-CONTAINING PROTEIN"/>
    <property type="match status" value="1"/>
</dbReference>
<keyword evidence="4" id="KW-0645">Protease</keyword>
<evidence type="ECO:0000313" key="8">
    <source>
        <dbReference type="WBParaSite" id="Pan_g23425.t1"/>
    </source>
</evidence>
<sequence>MALMKVLCCLLVSLAVAEAAVHRIPITRKHVTLASINRFLTAANGDVEPVVTRDGESFYSGNITVGTPAQTFVTDFDTGSADLWIMDDTCQDDDCKDTPVFHKDRSSTYKSDNVPESIAYVDGSYTTGVRGFESITFGNISVDSQPFILANKSHQNDVIKSIFGLGSQDIAQTGSPPFYTAVAQKAVDKPILTVFLKKSADNTFGGEVTLGDYDTENCGPIYSTTNAVGSDWYVRIDGVSINGKQVSTTGSVTGVVDTGTTYLVLPFDLSEAFEAINEKVKLEEVKGGYTLQCTDSDKIPDLTITIDGYNHIINGYQLAIPVKGAEDTCVLALAGMPFGETLLGDTFIRDRCVSQNIQTKEISFAHKK</sequence>
<dbReference type="Pfam" id="PF00026">
    <property type="entry name" value="Asp"/>
    <property type="match status" value="1"/>
</dbReference>
<proteinExistence type="inferred from homology"/>
<dbReference type="WBParaSite" id="Pan_g23425.t1">
    <property type="protein sequence ID" value="Pan_g23425.t1"/>
    <property type="gene ID" value="Pan_g23425"/>
</dbReference>
<dbReference type="Proteomes" id="UP000492821">
    <property type="component" value="Unassembled WGS sequence"/>
</dbReference>
<evidence type="ECO:0000256" key="5">
    <source>
        <dbReference type="SAM" id="SignalP"/>
    </source>
</evidence>
<dbReference type="PROSITE" id="PS51767">
    <property type="entry name" value="PEPTIDASE_A1"/>
    <property type="match status" value="1"/>
</dbReference>
<dbReference type="InterPro" id="IPR033121">
    <property type="entry name" value="PEPTIDASE_A1"/>
</dbReference>
<reference evidence="7" key="1">
    <citation type="journal article" date="2013" name="Genetics">
        <title>The draft genome and transcriptome of Panagrellus redivivus are shaped by the harsh demands of a free-living lifestyle.</title>
        <authorList>
            <person name="Srinivasan J."/>
            <person name="Dillman A.R."/>
            <person name="Macchietto M.G."/>
            <person name="Heikkinen L."/>
            <person name="Lakso M."/>
            <person name="Fracchia K.M."/>
            <person name="Antoshechkin I."/>
            <person name="Mortazavi A."/>
            <person name="Wong G."/>
            <person name="Sternberg P.W."/>
        </authorList>
    </citation>
    <scope>NUCLEOTIDE SEQUENCE [LARGE SCALE GENOMIC DNA]</scope>
    <source>
        <strain evidence="7">MT8872</strain>
    </source>
</reference>
<keyword evidence="3" id="KW-1015">Disulfide bond</keyword>
<dbReference type="InterPro" id="IPR021109">
    <property type="entry name" value="Peptidase_aspartic_dom_sf"/>
</dbReference>
<name>A0A7E4VPG8_PANRE</name>
<dbReference type="AlphaFoldDB" id="A0A7E4VPG8"/>
<reference evidence="8" key="2">
    <citation type="submission" date="2020-10" db="UniProtKB">
        <authorList>
            <consortium name="WormBaseParasite"/>
        </authorList>
    </citation>
    <scope>IDENTIFICATION</scope>
</reference>
<keyword evidence="5" id="KW-0732">Signal</keyword>
<evidence type="ECO:0000313" key="7">
    <source>
        <dbReference type="Proteomes" id="UP000492821"/>
    </source>
</evidence>
<dbReference type="PRINTS" id="PR00792">
    <property type="entry name" value="PEPSIN"/>
</dbReference>
<feature type="active site" evidence="2">
    <location>
        <position position="257"/>
    </location>
</feature>
<dbReference type="Gene3D" id="2.40.70.10">
    <property type="entry name" value="Acid Proteases"/>
    <property type="match status" value="2"/>
</dbReference>
<dbReference type="GO" id="GO:0005764">
    <property type="term" value="C:lysosome"/>
    <property type="evidence" value="ECO:0007669"/>
    <property type="project" value="TreeGrafter"/>
</dbReference>
<keyword evidence="4" id="KW-0378">Hydrolase</keyword>
<evidence type="ECO:0000256" key="3">
    <source>
        <dbReference type="PIRSR" id="PIRSR601461-2"/>
    </source>
</evidence>
<feature type="domain" description="Peptidase A1" evidence="6">
    <location>
        <begin position="59"/>
        <end position="365"/>
    </location>
</feature>
<comment type="similarity">
    <text evidence="1 4">Belongs to the peptidase A1 family.</text>
</comment>
<evidence type="ECO:0000259" key="6">
    <source>
        <dbReference type="PROSITE" id="PS51767"/>
    </source>
</evidence>
<dbReference type="CDD" id="cd05471">
    <property type="entry name" value="pepsin_like"/>
    <property type="match status" value="1"/>
</dbReference>
<dbReference type="InterPro" id="IPR001461">
    <property type="entry name" value="Aspartic_peptidase_A1"/>
</dbReference>
<dbReference type="InterPro" id="IPR034164">
    <property type="entry name" value="Pepsin-like_dom"/>
</dbReference>
<evidence type="ECO:0000256" key="4">
    <source>
        <dbReference type="RuleBase" id="RU000454"/>
    </source>
</evidence>
<feature type="chain" id="PRO_5028808384" evidence="5">
    <location>
        <begin position="20"/>
        <end position="368"/>
    </location>
</feature>
<dbReference type="InterPro" id="IPR001969">
    <property type="entry name" value="Aspartic_peptidase_AS"/>
</dbReference>
<protein>
    <submittedName>
        <fullName evidence="8">Peptidase A1 domain-containing protein</fullName>
    </submittedName>
</protein>
<dbReference type="PANTHER" id="PTHR47966">
    <property type="entry name" value="BETA-SITE APP-CLEAVING ENZYME, ISOFORM A-RELATED"/>
    <property type="match status" value="1"/>
</dbReference>